<protein>
    <submittedName>
        <fullName evidence="1">Uncharacterized protein</fullName>
    </submittedName>
</protein>
<comment type="caution">
    <text evidence="1">The sequence shown here is derived from an EMBL/GenBank/DDBJ whole genome shotgun (WGS) entry which is preliminary data.</text>
</comment>
<accession>A0A2M7T5F9</accession>
<evidence type="ECO:0000313" key="2">
    <source>
        <dbReference type="Proteomes" id="UP000230956"/>
    </source>
</evidence>
<proteinExistence type="predicted"/>
<sequence>MCQAGISTADYKLAIHQLTELSKLLKNNTEQWARLAGASHEKLLSGHLEEAAVKVTEITTLLEAAFAAVHDHEHPHVHISNP</sequence>
<evidence type="ECO:0000313" key="1">
    <source>
        <dbReference type="EMBL" id="PIZ35311.1"/>
    </source>
</evidence>
<name>A0A2M7T5F9_9ACTN</name>
<dbReference type="AlphaFoldDB" id="A0A2M7T5F9"/>
<dbReference type="EMBL" id="PFNG01000246">
    <property type="protein sequence ID" value="PIZ35311.1"/>
    <property type="molecule type" value="Genomic_DNA"/>
</dbReference>
<dbReference type="Proteomes" id="UP000230956">
    <property type="component" value="Unassembled WGS sequence"/>
</dbReference>
<organism evidence="1 2">
    <name type="scientific">Candidatus Aquicultor secundus</name>
    <dbReference type="NCBI Taxonomy" id="1973895"/>
    <lineage>
        <taxon>Bacteria</taxon>
        <taxon>Bacillati</taxon>
        <taxon>Actinomycetota</taxon>
        <taxon>Candidatus Aquicultoria</taxon>
        <taxon>Candidatus Aquicultorales</taxon>
        <taxon>Candidatus Aquicultoraceae</taxon>
        <taxon>Candidatus Aquicultor</taxon>
    </lineage>
</organism>
<dbReference type="RefSeq" id="WP_286677582.1">
    <property type="nucleotide sequence ID" value="NZ_MNXI01000015.1"/>
</dbReference>
<reference evidence="2" key="1">
    <citation type="submission" date="2017-09" db="EMBL/GenBank/DDBJ databases">
        <title>Depth-based differentiation of microbial function through sediment-hosted aquifers and enrichment of novel symbionts in the deep terrestrial subsurface.</title>
        <authorList>
            <person name="Probst A.J."/>
            <person name="Ladd B."/>
            <person name="Jarett J.K."/>
            <person name="Geller-Mcgrath D.E."/>
            <person name="Sieber C.M.K."/>
            <person name="Emerson J.B."/>
            <person name="Anantharaman K."/>
            <person name="Thomas B.C."/>
            <person name="Malmstrom R."/>
            <person name="Stieglmeier M."/>
            <person name="Klingl A."/>
            <person name="Woyke T."/>
            <person name="Ryan C.M."/>
            <person name="Banfield J.F."/>
        </authorList>
    </citation>
    <scope>NUCLEOTIDE SEQUENCE [LARGE SCALE GENOMIC DNA]</scope>
</reference>
<gene>
    <name evidence="1" type="ORF">COY37_10595</name>
</gene>